<name>A0A1L9RBT8_ASPWE</name>
<reference evidence="3" key="1">
    <citation type="journal article" date="2017" name="Genome Biol.">
        <title>Comparative genomics reveals high biological diversity and specific adaptations in the industrially and medically important fungal genus Aspergillus.</title>
        <authorList>
            <person name="de Vries R.P."/>
            <person name="Riley R."/>
            <person name="Wiebenga A."/>
            <person name="Aguilar-Osorio G."/>
            <person name="Amillis S."/>
            <person name="Uchima C.A."/>
            <person name="Anderluh G."/>
            <person name="Asadollahi M."/>
            <person name="Askin M."/>
            <person name="Barry K."/>
            <person name="Battaglia E."/>
            <person name="Bayram O."/>
            <person name="Benocci T."/>
            <person name="Braus-Stromeyer S.A."/>
            <person name="Caldana C."/>
            <person name="Canovas D."/>
            <person name="Cerqueira G.C."/>
            <person name="Chen F."/>
            <person name="Chen W."/>
            <person name="Choi C."/>
            <person name="Clum A."/>
            <person name="Dos Santos R.A."/>
            <person name="Damasio A.R."/>
            <person name="Diallinas G."/>
            <person name="Emri T."/>
            <person name="Fekete E."/>
            <person name="Flipphi M."/>
            <person name="Freyberg S."/>
            <person name="Gallo A."/>
            <person name="Gournas C."/>
            <person name="Habgood R."/>
            <person name="Hainaut M."/>
            <person name="Harispe M.L."/>
            <person name="Henrissat B."/>
            <person name="Hilden K.S."/>
            <person name="Hope R."/>
            <person name="Hossain A."/>
            <person name="Karabika E."/>
            <person name="Karaffa L."/>
            <person name="Karanyi Z."/>
            <person name="Krasevec N."/>
            <person name="Kuo A."/>
            <person name="Kusch H."/>
            <person name="LaButti K."/>
            <person name="Lagendijk E.L."/>
            <person name="Lapidus A."/>
            <person name="Levasseur A."/>
            <person name="Lindquist E."/>
            <person name="Lipzen A."/>
            <person name="Logrieco A.F."/>
            <person name="MacCabe A."/>
            <person name="Maekelae M.R."/>
            <person name="Malavazi I."/>
            <person name="Melin P."/>
            <person name="Meyer V."/>
            <person name="Mielnichuk N."/>
            <person name="Miskei M."/>
            <person name="Molnar A.P."/>
            <person name="Mule G."/>
            <person name="Ngan C.Y."/>
            <person name="Orejas M."/>
            <person name="Orosz E."/>
            <person name="Ouedraogo J.P."/>
            <person name="Overkamp K.M."/>
            <person name="Park H.-S."/>
            <person name="Perrone G."/>
            <person name="Piumi F."/>
            <person name="Punt P.J."/>
            <person name="Ram A.F."/>
            <person name="Ramon A."/>
            <person name="Rauscher S."/>
            <person name="Record E."/>
            <person name="Riano-Pachon D.M."/>
            <person name="Robert V."/>
            <person name="Roehrig J."/>
            <person name="Ruller R."/>
            <person name="Salamov A."/>
            <person name="Salih N.S."/>
            <person name="Samson R.A."/>
            <person name="Sandor E."/>
            <person name="Sanguinetti M."/>
            <person name="Schuetze T."/>
            <person name="Sepcic K."/>
            <person name="Shelest E."/>
            <person name="Sherlock G."/>
            <person name="Sophianopoulou V."/>
            <person name="Squina F.M."/>
            <person name="Sun H."/>
            <person name="Susca A."/>
            <person name="Todd R.B."/>
            <person name="Tsang A."/>
            <person name="Unkles S.E."/>
            <person name="van de Wiele N."/>
            <person name="van Rossen-Uffink D."/>
            <person name="Oliveira J.V."/>
            <person name="Vesth T.C."/>
            <person name="Visser J."/>
            <person name="Yu J.-H."/>
            <person name="Zhou M."/>
            <person name="Andersen M.R."/>
            <person name="Archer D.B."/>
            <person name="Baker S.E."/>
            <person name="Benoit I."/>
            <person name="Brakhage A.A."/>
            <person name="Braus G.H."/>
            <person name="Fischer R."/>
            <person name="Frisvad J.C."/>
            <person name="Goldman G.H."/>
            <person name="Houbraken J."/>
            <person name="Oakley B."/>
            <person name="Pocsi I."/>
            <person name="Scazzocchio C."/>
            <person name="Seiboth B."/>
            <person name="vanKuyk P.A."/>
            <person name="Wortman J."/>
            <person name="Dyer P.S."/>
            <person name="Grigoriev I.V."/>
        </authorList>
    </citation>
    <scope>NUCLEOTIDE SEQUENCE [LARGE SCALE GENOMIC DNA]</scope>
    <source>
        <strain evidence="3">DTO 134E9</strain>
    </source>
</reference>
<dbReference type="VEuPathDB" id="FungiDB:ASPWEDRAFT_661381"/>
<accession>A0A1L9RBT8</accession>
<dbReference type="EMBL" id="KV878215">
    <property type="protein sequence ID" value="OJJ32374.1"/>
    <property type="molecule type" value="Genomic_DNA"/>
</dbReference>
<dbReference type="Proteomes" id="UP000184383">
    <property type="component" value="Unassembled WGS sequence"/>
</dbReference>
<dbReference type="AlphaFoldDB" id="A0A1L9RBT8"/>
<dbReference type="RefSeq" id="XP_040686051.1">
    <property type="nucleotide sequence ID" value="XM_040838835.1"/>
</dbReference>
<proteinExistence type="predicted"/>
<feature type="region of interest" description="Disordered" evidence="1">
    <location>
        <begin position="72"/>
        <end position="129"/>
    </location>
</feature>
<protein>
    <submittedName>
        <fullName evidence="2">Uncharacterized protein</fullName>
    </submittedName>
</protein>
<evidence type="ECO:0000313" key="3">
    <source>
        <dbReference type="Proteomes" id="UP000184383"/>
    </source>
</evidence>
<gene>
    <name evidence="2" type="ORF">ASPWEDRAFT_661381</name>
</gene>
<feature type="compositionally biased region" description="Low complexity" evidence="1">
    <location>
        <begin position="98"/>
        <end position="108"/>
    </location>
</feature>
<sequence>MSDTEQGWKPSGRPQSTMAQAFSEALDSAFSLDSDVPQLSQTIDHKRQQMIIQNRELEELQQKIREAEERLKARQSVVMDGSSSRNGVAGQRGGEYRPTGSTFSSSPSGGAGQYFRSDQQRMHGKARNS</sequence>
<evidence type="ECO:0000313" key="2">
    <source>
        <dbReference type="EMBL" id="OJJ32374.1"/>
    </source>
</evidence>
<evidence type="ECO:0000256" key="1">
    <source>
        <dbReference type="SAM" id="MobiDB-lite"/>
    </source>
</evidence>
<keyword evidence="3" id="KW-1185">Reference proteome</keyword>
<dbReference type="GeneID" id="63754683"/>
<dbReference type="OrthoDB" id="5408734at2759"/>
<organism evidence="2 3">
    <name type="scientific">Aspergillus wentii DTO 134E9</name>
    <dbReference type="NCBI Taxonomy" id="1073089"/>
    <lineage>
        <taxon>Eukaryota</taxon>
        <taxon>Fungi</taxon>
        <taxon>Dikarya</taxon>
        <taxon>Ascomycota</taxon>
        <taxon>Pezizomycotina</taxon>
        <taxon>Eurotiomycetes</taxon>
        <taxon>Eurotiomycetidae</taxon>
        <taxon>Eurotiales</taxon>
        <taxon>Aspergillaceae</taxon>
        <taxon>Aspergillus</taxon>
        <taxon>Aspergillus subgen. Cremei</taxon>
    </lineage>
</organism>